<organism evidence="3 5">
    <name type="scientific">Carya illinoinensis</name>
    <name type="common">Pecan</name>
    <dbReference type="NCBI Taxonomy" id="32201"/>
    <lineage>
        <taxon>Eukaryota</taxon>
        <taxon>Viridiplantae</taxon>
        <taxon>Streptophyta</taxon>
        <taxon>Embryophyta</taxon>
        <taxon>Tracheophyta</taxon>
        <taxon>Spermatophyta</taxon>
        <taxon>Magnoliopsida</taxon>
        <taxon>eudicotyledons</taxon>
        <taxon>Gunneridae</taxon>
        <taxon>Pentapetalae</taxon>
        <taxon>rosids</taxon>
        <taxon>fabids</taxon>
        <taxon>Fagales</taxon>
        <taxon>Juglandaceae</taxon>
        <taxon>Carya</taxon>
    </lineage>
</organism>
<name>A0A8T1QW62_CARIL</name>
<evidence type="ECO:0000313" key="5">
    <source>
        <dbReference type="Proteomes" id="UP000811609"/>
    </source>
</evidence>
<keyword evidence="1" id="KW-0341">Growth regulation</keyword>
<dbReference type="EMBL" id="CM031812">
    <property type="protein sequence ID" value="KAG6658172.1"/>
    <property type="molecule type" value="Genomic_DNA"/>
</dbReference>
<accession>A0A8T1QW62</accession>
<dbReference type="GO" id="GO:0009630">
    <property type="term" value="P:gravitropism"/>
    <property type="evidence" value="ECO:0007669"/>
    <property type="project" value="InterPro"/>
</dbReference>
<dbReference type="Proteomes" id="UP000811609">
    <property type="component" value="Chromosome 4"/>
</dbReference>
<evidence type="ECO:0000313" key="3">
    <source>
        <dbReference type="EMBL" id="KAG6658172.1"/>
    </source>
</evidence>
<evidence type="ECO:0000256" key="1">
    <source>
        <dbReference type="ARBA" id="ARBA00022604"/>
    </source>
</evidence>
<sequence length="272" mass="30671">MKIFTWMQNKFNGRHESKKLTSLISASQNIKQDPGKEGFSERHIIGSLLAIGTFGENAWKEAPESIINLEGNSSSHDHDLQDLTLEELGKLQNELNLILHKQGAELTRSAELERNNVEWKNLLDKDSSLDSDESTSNECNQQHSTNIVRNSGKDVCLDSNSKGTTNGKKSLSFLLQKMFVCSSAITPAFSLRDHALPESRMEKIMKAILHKKIYPQSSSTALSMKKYLDNRVRIMKPADDDHEDHHELMNLKGDNGSKWVNTDSECESLIIF</sequence>
<dbReference type="GO" id="GO:0040008">
    <property type="term" value="P:regulation of growth"/>
    <property type="evidence" value="ECO:0007669"/>
    <property type="project" value="InterPro"/>
</dbReference>
<dbReference type="PANTHER" id="PTHR34045:SF11">
    <property type="entry name" value="PH DOMAIN-CONTAINING PROTEIN"/>
    <property type="match status" value="1"/>
</dbReference>
<dbReference type="InterPro" id="IPR044683">
    <property type="entry name" value="LAZY"/>
</dbReference>
<protein>
    <submittedName>
        <fullName evidence="3">Uncharacterized protein</fullName>
    </submittedName>
</protein>
<reference evidence="4" key="2">
    <citation type="submission" date="2021-01" db="EMBL/GenBank/DDBJ databases">
        <authorList>
            <person name="Lovell J.T."/>
            <person name="Bentley N."/>
            <person name="Bhattarai G."/>
            <person name="Jenkins J.W."/>
            <person name="Sreedasyam A."/>
            <person name="Alarcon Y."/>
            <person name="Bock C."/>
            <person name="Boston L."/>
            <person name="Carlson J."/>
            <person name="Cervantes K."/>
            <person name="Clermont K."/>
            <person name="Krom N."/>
            <person name="Kubenka K."/>
            <person name="Mamidi S."/>
            <person name="Mattison C."/>
            <person name="Monteros M."/>
            <person name="Pisani C."/>
            <person name="Plott C."/>
            <person name="Rajasekar S."/>
            <person name="Rhein H.S."/>
            <person name="Rohla C."/>
            <person name="Song M."/>
            <person name="Hilaire R.S."/>
            <person name="Shu S."/>
            <person name="Wells L."/>
            <person name="Wang X."/>
            <person name="Webber J."/>
            <person name="Heerema R.J."/>
            <person name="Klein P."/>
            <person name="Conner P."/>
            <person name="Grauke L."/>
            <person name="Grimwood J."/>
            <person name="Schmutz J."/>
            <person name="Randall J.J."/>
        </authorList>
    </citation>
    <scope>NUCLEOTIDE SEQUENCE</scope>
    <source>
        <tissue evidence="4">Leaf</tissue>
    </source>
</reference>
<dbReference type="OrthoDB" id="1729737at2759"/>
<comment type="caution">
    <text evidence="3">The sequence shown here is derived from an EMBL/GenBank/DDBJ whole genome shotgun (WGS) entry which is preliminary data.</text>
</comment>
<comment type="similarity">
    <text evidence="2">Belongs to the LAZY family.</text>
</comment>
<dbReference type="PANTHER" id="PTHR34045">
    <property type="entry name" value="OS03G0406300 PROTEIN"/>
    <property type="match status" value="1"/>
</dbReference>
<dbReference type="Proteomes" id="UP000811246">
    <property type="component" value="Chromosome 4"/>
</dbReference>
<reference evidence="3" key="1">
    <citation type="submission" date="2020-12" db="EMBL/GenBank/DDBJ databases">
        <title>WGS assembly of Carya illinoinensis cv. Pawnee.</title>
        <authorList>
            <person name="Platts A."/>
            <person name="Shu S."/>
            <person name="Wright S."/>
            <person name="Barry K."/>
            <person name="Edger P."/>
            <person name="Pires J.C."/>
            <person name="Schmutz J."/>
        </authorList>
    </citation>
    <scope>NUCLEOTIDE SEQUENCE</scope>
    <source>
        <tissue evidence="3">Leaf</tissue>
    </source>
</reference>
<keyword evidence="5" id="KW-1185">Reference proteome</keyword>
<evidence type="ECO:0000256" key="2">
    <source>
        <dbReference type="ARBA" id="ARBA00024198"/>
    </source>
</evidence>
<dbReference type="AlphaFoldDB" id="A0A8T1QW62"/>
<gene>
    <name evidence="3" type="ORF">CIPAW_04G142000</name>
    <name evidence="4" type="ORF">I3842_04G140400</name>
</gene>
<proteinExistence type="inferred from homology"/>
<evidence type="ECO:0000313" key="4">
    <source>
        <dbReference type="EMBL" id="KAG6718250.1"/>
    </source>
</evidence>
<dbReference type="EMBL" id="CM031828">
    <property type="protein sequence ID" value="KAG6718250.1"/>
    <property type="molecule type" value="Genomic_DNA"/>
</dbReference>